<feature type="transmembrane region" description="Helical" evidence="1">
    <location>
        <begin position="202"/>
        <end position="221"/>
    </location>
</feature>
<proteinExistence type="predicted"/>
<gene>
    <name evidence="2" type="ORF">D5281_10435</name>
</gene>
<keyword evidence="1" id="KW-1133">Transmembrane helix</keyword>
<dbReference type="EMBL" id="QZDT01000014">
    <property type="protein sequence ID" value="NBJ93002.1"/>
    <property type="molecule type" value="Genomic_DNA"/>
</dbReference>
<feature type="transmembrane region" description="Helical" evidence="1">
    <location>
        <begin position="104"/>
        <end position="132"/>
    </location>
</feature>
<feature type="transmembrane region" description="Helical" evidence="1">
    <location>
        <begin position="241"/>
        <end position="260"/>
    </location>
</feature>
<feature type="transmembrane region" description="Helical" evidence="1">
    <location>
        <begin position="173"/>
        <end position="195"/>
    </location>
</feature>
<dbReference type="RefSeq" id="WP_160560080.1">
    <property type="nucleotide sequence ID" value="NZ_QZDT01000014.1"/>
</dbReference>
<keyword evidence="3" id="KW-1185">Reference proteome</keyword>
<keyword evidence="1" id="KW-0472">Membrane</keyword>
<sequence>MSKAIRITNGMLRQEIGSVRGIMGYLLGVTFLALSLNDFLGYAMEMKEPVNICEAFIVSENQGVAGRFWVLGYLLVISDAPFAKGNTYLLLYRSGRRIWNMGMLLYISTQAFMYTMCLAVVSVVASIPYGFFGGLWSSPVYMLGTNASSAVAEKYYVFFEGVGMMKYMTALQAFGITFLYMLCYFIFLGVLLYVCNLVLGSFWGLAAVATAHLGGVILSVIARVHQSPAYYVDGTGSYWKYPGMMLAFILVMSLVSLFAAERVDIQAR</sequence>
<comment type="caution">
    <text evidence="2">The sequence shown here is derived from an EMBL/GenBank/DDBJ whole genome shotgun (WGS) entry which is preliminary data.</text>
</comment>
<protein>
    <submittedName>
        <fullName evidence="2">Uncharacterized protein</fullName>
    </submittedName>
</protein>
<feature type="transmembrane region" description="Helical" evidence="1">
    <location>
        <begin position="21"/>
        <end position="44"/>
    </location>
</feature>
<dbReference type="Proteomes" id="UP001154420">
    <property type="component" value="Unassembled WGS sequence"/>
</dbReference>
<dbReference type="AlphaFoldDB" id="A0A9X5BG48"/>
<keyword evidence="1" id="KW-0812">Transmembrane</keyword>
<evidence type="ECO:0000313" key="3">
    <source>
        <dbReference type="Proteomes" id="UP001154420"/>
    </source>
</evidence>
<feature type="transmembrane region" description="Helical" evidence="1">
    <location>
        <begin position="64"/>
        <end position="83"/>
    </location>
</feature>
<name>A0A9X5BG48_9FIRM</name>
<reference evidence="2" key="1">
    <citation type="submission" date="2018-09" db="EMBL/GenBank/DDBJ databases">
        <title>Murine metabolic-syndrome-specific gut microbial biobank.</title>
        <authorList>
            <person name="Liu C."/>
        </authorList>
    </citation>
    <scope>NUCLEOTIDE SEQUENCE</scope>
    <source>
        <strain evidence="2">D42-62</strain>
    </source>
</reference>
<organism evidence="2 3">
    <name type="scientific">Parablautia muri</name>
    <dbReference type="NCBI Taxonomy" id="2320879"/>
    <lineage>
        <taxon>Bacteria</taxon>
        <taxon>Bacillati</taxon>
        <taxon>Bacillota</taxon>
        <taxon>Clostridia</taxon>
        <taxon>Lachnospirales</taxon>
        <taxon>Lachnospiraceae</taxon>
        <taxon>Parablautia</taxon>
    </lineage>
</organism>
<dbReference type="OrthoDB" id="9795891at2"/>
<evidence type="ECO:0000313" key="2">
    <source>
        <dbReference type="EMBL" id="NBJ93002.1"/>
    </source>
</evidence>
<accession>A0A9X5BG48</accession>
<evidence type="ECO:0000256" key="1">
    <source>
        <dbReference type="SAM" id="Phobius"/>
    </source>
</evidence>